<dbReference type="PANTHER" id="PTHR37576:SF2">
    <property type="entry name" value="DEFECT AT LOW TEMPERATURE PROTEIN 1"/>
    <property type="match status" value="1"/>
</dbReference>
<dbReference type="EMBL" id="JAFJYH010000176">
    <property type="protein sequence ID" value="KAG4416745.1"/>
    <property type="molecule type" value="Genomic_DNA"/>
</dbReference>
<evidence type="ECO:0000313" key="3">
    <source>
        <dbReference type="Proteomes" id="UP000664132"/>
    </source>
</evidence>
<dbReference type="AlphaFoldDB" id="A0A8H7T8D6"/>
<reference evidence="2" key="1">
    <citation type="submission" date="2021-02" db="EMBL/GenBank/DDBJ databases">
        <title>Genome sequence Cadophora malorum strain M34.</title>
        <authorList>
            <person name="Stefanovic E."/>
            <person name="Vu D."/>
            <person name="Scully C."/>
            <person name="Dijksterhuis J."/>
            <person name="Roader J."/>
            <person name="Houbraken J."/>
        </authorList>
    </citation>
    <scope>NUCLEOTIDE SEQUENCE</scope>
    <source>
        <strain evidence="2">M34</strain>
    </source>
</reference>
<evidence type="ECO:0000313" key="2">
    <source>
        <dbReference type="EMBL" id="KAG4416745.1"/>
    </source>
</evidence>
<protein>
    <submittedName>
        <fullName evidence="2">Uncharacterized protein</fullName>
    </submittedName>
</protein>
<gene>
    <name evidence="2" type="ORF">IFR04_010147</name>
</gene>
<name>A0A8H7T8D6_9HELO</name>
<keyword evidence="1" id="KW-0472">Membrane</keyword>
<sequence length="160" mass="17597">MKPDIIRALNEITFRIGLSATNASTAVLDYTVTQTKPVNRYKATAAYWAASLAITLLSIAMIIPSLYGWWQLGQKVSLNPIEMAEAFNAPVLQHEDAIHKDADHLLELVGERKVKYVPVEHEVGEGGVVKKMEIVDVASPNAPPVASEDKRAKWVGGWYA</sequence>
<keyword evidence="3" id="KW-1185">Reference proteome</keyword>
<accession>A0A8H7T8D6</accession>
<comment type="caution">
    <text evidence="2">The sequence shown here is derived from an EMBL/GenBank/DDBJ whole genome shotgun (WGS) entry which is preliminary data.</text>
</comment>
<organism evidence="2 3">
    <name type="scientific">Cadophora malorum</name>
    <dbReference type="NCBI Taxonomy" id="108018"/>
    <lineage>
        <taxon>Eukaryota</taxon>
        <taxon>Fungi</taxon>
        <taxon>Dikarya</taxon>
        <taxon>Ascomycota</taxon>
        <taxon>Pezizomycotina</taxon>
        <taxon>Leotiomycetes</taxon>
        <taxon>Helotiales</taxon>
        <taxon>Ploettnerulaceae</taxon>
        <taxon>Cadophora</taxon>
    </lineage>
</organism>
<proteinExistence type="predicted"/>
<dbReference type="OrthoDB" id="5357734at2759"/>
<evidence type="ECO:0000256" key="1">
    <source>
        <dbReference type="SAM" id="Phobius"/>
    </source>
</evidence>
<feature type="transmembrane region" description="Helical" evidence="1">
    <location>
        <begin position="45"/>
        <end position="70"/>
    </location>
</feature>
<dbReference type="Proteomes" id="UP000664132">
    <property type="component" value="Unassembled WGS sequence"/>
</dbReference>
<keyword evidence="1" id="KW-1133">Transmembrane helix</keyword>
<dbReference type="PANTHER" id="PTHR37576">
    <property type="entry name" value="DEFECT AT LOW TEMPERATURE PROTEIN 1"/>
    <property type="match status" value="1"/>
</dbReference>
<keyword evidence="1" id="KW-0812">Transmembrane</keyword>